<dbReference type="Gene3D" id="2.130.10.10">
    <property type="entry name" value="YVTN repeat-like/Quinoprotein amine dehydrogenase"/>
    <property type="match status" value="7"/>
</dbReference>
<dbReference type="InterPro" id="IPR036322">
    <property type="entry name" value="WD40_repeat_dom_sf"/>
</dbReference>
<dbReference type="PANTHER" id="PTHR19879:SF1">
    <property type="entry name" value="CANNONBALL-RELATED"/>
    <property type="match status" value="1"/>
</dbReference>
<dbReference type="Gene3D" id="1.25.40.370">
    <property type="match status" value="1"/>
</dbReference>
<feature type="repeat" description="WD" evidence="3">
    <location>
        <begin position="771"/>
        <end position="804"/>
    </location>
</feature>
<comment type="caution">
    <text evidence="5">The sequence shown here is derived from an EMBL/GenBank/DDBJ whole genome shotgun (WGS) entry which is preliminary data.</text>
</comment>
<dbReference type="InterPro" id="IPR011047">
    <property type="entry name" value="Quinoprotein_ADH-like_sf"/>
</dbReference>
<dbReference type="InterPro" id="IPR015943">
    <property type="entry name" value="WD40/YVTN_repeat-like_dom_sf"/>
</dbReference>
<feature type="repeat" description="WD" evidence="3">
    <location>
        <begin position="645"/>
        <end position="686"/>
    </location>
</feature>
<feature type="repeat" description="WD" evidence="3">
    <location>
        <begin position="854"/>
        <end position="896"/>
    </location>
</feature>
<dbReference type="PRINTS" id="PR00320">
    <property type="entry name" value="GPROTEINBRPT"/>
</dbReference>
<feature type="compositionally biased region" description="Low complexity" evidence="4">
    <location>
        <begin position="46"/>
        <end position="63"/>
    </location>
</feature>
<keyword evidence="6" id="KW-1185">Reference proteome</keyword>
<feature type="repeat" description="WD" evidence="3">
    <location>
        <begin position="434"/>
        <end position="475"/>
    </location>
</feature>
<evidence type="ECO:0000256" key="1">
    <source>
        <dbReference type="ARBA" id="ARBA00022574"/>
    </source>
</evidence>
<dbReference type="EMBL" id="JAEHOE010000007">
    <property type="protein sequence ID" value="KAG2499245.1"/>
    <property type="molecule type" value="Genomic_DNA"/>
</dbReference>
<dbReference type="OrthoDB" id="538223at2759"/>
<keyword evidence="1 3" id="KW-0853">WD repeat</keyword>
<evidence type="ECO:0000313" key="5">
    <source>
        <dbReference type="EMBL" id="KAG2499245.1"/>
    </source>
</evidence>
<feature type="compositionally biased region" description="Gly residues" evidence="4">
    <location>
        <begin position="1037"/>
        <end position="1053"/>
    </location>
</feature>
<dbReference type="CDD" id="cd00200">
    <property type="entry name" value="WD40"/>
    <property type="match status" value="1"/>
</dbReference>
<organism evidence="5 6">
    <name type="scientific">Edaphochlamys debaryana</name>
    <dbReference type="NCBI Taxonomy" id="47281"/>
    <lineage>
        <taxon>Eukaryota</taxon>
        <taxon>Viridiplantae</taxon>
        <taxon>Chlorophyta</taxon>
        <taxon>core chlorophytes</taxon>
        <taxon>Chlorophyceae</taxon>
        <taxon>CS clade</taxon>
        <taxon>Chlamydomonadales</taxon>
        <taxon>Chlamydomonadales incertae sedis</taxon>
        <taxon>Edaphochlamys</taxon>
    </lineage>
</organism>
<accession>A0A835YA95</accession>
<dbReference type="SUPFAM" id="SSF50978">
    <property type="entry name" value="WD40 repeat-like"/>
    <property type="match status" value="2"/>
</dbReference>
<dbReference type="Pfam" id="PF00400">
    <property type="entry name" value="WD40"/>
    <property type="match status" value="12"/>
</dbReference>
<feature type="repeat" description="WD" evidence="3">
    <location>
        <begin position="1277"/>
        <end position="1310"/>
    </location>
</feature>
<feature type="compositionally biased region" description="Polar residues" evidence="4">
    <location>
        <begin position="1"/>
        <end position="33"/>
    </location>
</feature>
<evidence type="ECO:0000313" key="6">
    <source>
        <dbReference type="Proteomes" id="UP000612055"/>
    </source>
</evidence>
<feature type="repeat" description="WD" evidence="3">
    <location>
        <begin position="1236"/>
        <end position="1277"/>
    </location>
</feature>
<name>A0A835YA95_9CHLO</name>
<dbReference type="PROSITE" id="PS50294">
    <property type="entry name" value="WD_REPEATS_REGION"/>
    <property type="match status" value="7"/>
</dbReference>
<dbReference type="InterPro" id="IPR020472">
    <property type="entry name" value="WD40_PAC1"/>
</dbReference>
<dbReference type="PANTHER" id="PTHR19879">
    <property type="entry name" value="TRANSCRIPTION INITIATION FACTOR TFIID"/>
    <property type="match status" value="1"/>
</dbReference>
<feature type="region of interest" description="Disordered" evidence="4">
    <location>
        <begin position="1"/>
        <end position="93"/>
    </location>
</feature>
<protein>
    <submittedName>
        <fullName evidence="5">Uncharacterized protein</fullName>
    </submittedName>
</protein>
<feature type="repeat" description="WD" evidence="3">
    <location>
        <begin position="687"/>
        <end position="728"/>
    </location>
</feature>
<dbReference type="SUPFAM" id="SSF50998">
    <property type="entry name" value="Quinoprotein alcohol dehydrogenase-like"/>
    <property type="match status" value="1"/>
</dbReference>
<dbReference type="SMART" id="SM00320">
    <property type="entry name" value="WD40"/>
    <property type="match status" value="15"/>
</dbReference>
<sequence length="1401" mass="142396">MKLTSSNPGFSTTASAVPSSAGRSSGPDATQQGSGRGVIAAAGLERPLTTTTPPASPPRLASTEPTAVASPPAGPEGRGEPQSAGSANVGTGTACTPDAATQAAVASSIQAADKMGVAGDKPAASSFVPVVNDPLPNYQPPGPLAPAYMPLGALPGDTPVPLNVLCVLWGCEASKDRALQIARALAAAGILRLAALEDGSHWALVDPPHMAHAAAVAPNDVLAAHQRLLAAYQAQLAEQQAAAAGGQAQGGRQGGSYSSPSSGVFGGAPPLTLSAVRDDGYIVQALSHHLVGTGRATELRELLSDPAWLEAKLHAYGAGAVVRDFRRYLTWAEAAEGRDPGVAPHTGDVRLLLQALQLSLSAVTQNPTARVLREQMLARLLIVAAGGRLQMWFENQFEACMVESAAAAAAGQIVVLMPRSPSLEQAGGVHRMTLRSHTAPVRQVALAPVVCHIATASDDGTAQVWDMNTGDCLMELTGRTPLTCVAVTADATAAVLGGADGTAVVWGLAAAGPAAAGKVLQTLTGHMAKVNAVAVDRQGLRVVTASDDRTARVWSLKTGVCEAVLRGHGGMGMVGHVLGVSVSSDGTLAATCSDDFTARVWDLDEDWGLEQDEAAASGWTFEPKSKAAKAKAPPPAPAAAAQAVLEGHSGWVVSVAFLGSTHTLISASHDATARVWDADRGRCLRVLSGHEGRINRVVVDVGGTWALTCSDDNTARLWDVDSGECKHVLEGHGGHMVDGAISRDGRRAITTSGGGSCALWDTASGRRVALLEGHSGEVPSVAFSQRARFAVTAGTDCTVRVWDLTAAAEQAGETDDGAGVSIGGSSGAEGESAVAAAVAAARKTVMRAVPPPTHSGRVASVQALQPRPGAGPLVMSAGDDGKIILWDAAEGTCLKAVEGHRVAVRFMRVSADGETAVTGSGDRQICRWNWSDFSIASALVGPGATASPQLDRRDLVLGSLATSGGYASTAGLRRRVTAGGGGSLLNTLNSNQGEGCDGEDDPLAELAAMKRGGHAPGTNFPSGDRGIGTTRGVRAPVGGGTQSQQGGLDGSGTGDRTSPGITSPGLLSPGAGSPGPSPGLPGRVAGLNLAVARSTGGSSSGLPAAFHAASGTADSGGIPGTNSRSLLDVVSSLHTDPLHSTLPAQQGSRVKAMSFDAACTSAAVVLFDSTVAVWDLATGRVASQLIKRGERDASRTHASAVNSVLLSADGGTAVTISKDCTARVWDVAKGTTRYVVSGHKDALVAADISGDESLLATASYDGAVRITRMINGSAVAVLEHHSVPIMLSFSPAGSQLAVALEDHTVVLWDLVNRCCMPHLTAHTAALAALSWSRDGRFLLTGSADCTLRIWRAEDGAQHGLFVADSPITTACFAGAPIPDCVVAGDSTGCVHFLDFTSEMQG</sequence>
<feature type="repeat" description="WD" evidence="3">
    <location>
        <begin position="1319"/>
        <end position="1350"/>
    </location>
</feature>
<feature type="repeat" description="WD" evidence="3">
    <location>
        <begin position="523"/>
        <end position="564"/>
    </location>
</feature>
<reference evidence="5" key="1">
    <citation type="journal article" date="2020" name="bioRxiv">
        <title>Comparative genomics of Chlamydomonas.</title>
        <authorList>
            <person name="Craig R.J."/>
            <person name="Hasan A.R."/>
            <person name="Ness R.W."/>
            <person name="Keightley P.D."/>
        </authorList>
    </citation>
    <scope>NUCLEOTIDE SEQUENCE</scope>
    <source>
        <strain evidence="5">CCAP 11/70</strain>
    </source>
</reference>
<feature type="repeat" description="WD" evidence="3">
    <location>
        <begin position="897"/>
        <end position="929"/>
    </location>
</feature>
<evidence type="ECO:0000256" key="3">
    <source>
        <dbReference type="PROSITE-ProRule" id="PRU00221"/>
    </source>
</evidence>
<feature type="repeat" description="WD" evidence="3">
    <location>
        <begin position="1194"/>
        <end position="1235"/>
    </location>
</feature>
<dbReference type="PROSITE" id="PS00678">
    <property type="entry name" value="WD_REPEATS_1"/>
    <property type="match status" value="5"/>
</dbReference>
<keyword evidence="2" id="KW-0677">Repeat</keyword>
<feature type="region of interest" description="Disordered" evidence="4">
    <location>
        <begin position="1011"/>
        <end position="1084"/>
    </location>
</feature>
<feature type="compositionally biased region" description="Polar residues" evidence="4">
    <location>
        <begin position="83"/>
        <end position="93"/>
    </location>
</feature>
<dbReference type="Proteomes" id="UP000612055">
    <property type="component" value="Unassembled WGS sequence"/>
</dbReference>
<dbReference type="InterPro" id="IPR019775">
    <property type="entry name" value="WD40_repeat_CS"/>
</dbReference>
<dbReference type="PROSITE" id="PS50082">
    <property type="entry name" value="WD_REPEATS_2"/>
    <property type="match status" value="12"/>
</dbReference>
<feature type="repeat" description="WD" evidence="3">
    <location>
        <begin position="570"/>
        <end position="604"/>
    </location>
</feature>
<gene>
    <name evidence="5" type="ORF">HYH03_002824</name>
</gene>
<dbReference type="InterPro" id="IPR001680">
    <property type="entry name" value="WD40_rpt"/>
</dbReference>
<evidence type="ECO:0000256" key="2">
    <source>
        <dbReference type="ARBA" id="ARBA00022737"/>
    </source>
</evidence>
<proteinExistence type="predicted"/>
<evidence type="ECO:0000256" key="4">
    <source>
        <dbReference type="SAM" id="MobiDB-lite"/>
    </source>
</evidence>